<dbReference type="GO" id="GO:0005789">
    <property type="term" value="C:endoplasmic reticulum membrane"/>
    <property type="evidence" value="ECO:0007669"/>
    <property type="project" value="UniProtKB-SubCell"/>
</dbReference>
<keyword evidence="5" id="KW-0256">Endoplasmic reticulum</keyword>
<evidence type="ECO:0000256" key="8">
    <source>
        <dbReference type="RuleBase" id="RU365086"/>
    </source>
</evidence>
<dbReference type="InterPro" id="IPR016181">
    <property type="entry name" value="Acyl_CoA_acyltransferase"/>
</dbReference>
<protein>
    <recommendedName>
        <fullName evidence="8">Glucosamine 6-phosphate N-acetyltransferase</fullName>
        <ecNumber evidence="8">2.3.1.4</ecNumber>
    </recommendedName>
</protein>
<comment type="subcellular location">
    <subcellularLocation>
        <location evidence="1">Endomembrane system</location>
        <topology evidence="1">Peripheral membrane protein</topology>
    </subcellularLocation>
    <subcellularLocation>
        <location evidence="2">Endoplasmic reticulum membrane</location>
    </subcellularLocation>
</comment>
<evidence type="ECO:0000256" key="6">
    <source>
        <dbReference type="ARBA" id="ARBA00023136"/>
    </source>
</evidence>
<dbReference type="AlphaFoldDB" id="A0A2J6TJF3"/>
<evidence type="ECO:0000313" key="11">
    <source>
        <dbReference type="Proteomes" id="UP000235371"/>
    </source>
</evidence>
<sequence>MSASKGHFSPSVISADVVSSLPAGYTIRPLEREDYHKGFFECIQVLTSTGDVSESRFLERYDYMKNLGVHYFLVIEHEGKVVGTGTLMVERKFIHDLGSVAHIEEIAIRKEEQGKGLGLKMIQALSSVAKNVGCYKSILGCSPENEGFYQKCGFKRGGLDMNQYYEEEKNSWERG</sequence>
<dbReference type="Proteomes" id="UP000235371">
    <property type="component" value="Unassembled WGS sequence"/>
</dbReference>
<dbReference type="GO" id="GO:0004343">
    <property type="term" value="F:glucosamine 6-phosphate N-acetyltransferase activity"/>
    <property type="evidence" value="ECO:0007669"/>
    <property type="project" value="UniProtKB-UniRule"/>
</dbReference>
<evidence type="ECO:0000313" key="10">
    <source>
        <dbReference type="EMBL" id="PMD63134.1"/>
    </source>
</evidence>
<evidence type="ECO:0000259" key="9">
    <source>
        <dbReference type="PROSITE" id="PS51186"/>
    </source>
</evidence>
<organism evidence="10 11">
    <name type="scientific">Hyaloscypha bicolor E</name>
    <dbReference type="NCBI Taxonomy" id="1095630"/>
    <lineage>
        <taxon>Eukaryota</taxon>
        <taxon>Fungi</taxon>
        <taxon>Dikarya</taxon>
        <taxon>Ascomycota</taxon>
        <taxon>Pezizomycotina</taxon>
        <taxon>Leotiomycetes</taxon>
        <taxon>Helotiales</taxon>
        <taxon>Hyaloscyphaceae</taxon>
        <taxon>Hyaloscypha</taxon>
        <taxon>Hyaloscypha bicolor</taxon>
    </lineage>
</organism>
<evidence type="ECO:0000256" key="4">
    <source>
        <dbReference type="ARBA" id="ARBA00022679"/>
    </source>
</evidence>
<dbReference type="InterPro" id="IPR000182">
    <property type="entry name" value="GNAT_dom"/>
</dbReference>
<comment type="subunit">
    <text evidence="3">Homodimer.</text>
</comment>
<evidence type="ECO:0000256" key="3">
    <source>
        <dbReference type="ARBA" id="ARBA00011738"/>
    </source>
</evidence>
<comment type="catalytic activity">
    <reaction evidence="8">
        <text>D-glucosamine 6-phosphate + acetyl-CoA = N-acetyl-D-glucosamine 6-phosphate + CoA + H(+)</text>
        <dbReference type="Rhea" id="RHEA:10292"/>
        <dbReference type="ChEBI" id="CHEBI:15378"/>
        <dbReference type="ChEBI" id="CHEBI:57287"/>
        <dbReference type="ChEBI" id="CHEBI:57288"/>
        <dbReference type="ChEBI" id="CHEBI:57513"/>
        <dbReference type="ChEBI" id="CHEBI:58725"/>
        <dbReference type="EC" id="2.3.1.4"/>
    </reaction>
</comment>
<dbReference type="PANTHER" id="PTHR13355:SF11">
    <property type="entry name" value="GLUCOSAMINE 6-PHOSPHATE N-ACETYLTRANSFERASE"/>
    <property type="match status" value="1"/>
</dbReference>
<dbReference type="GeneID" id="36587746"/>
<dbReference type="RefSeq" id="XP_024740038.1">
    <property type="nucleotide sequence ID" value="XM_024879669.1"/>
</dbReference>
<evidence type="ECO:0000256" key="1">
    <source>
        <dbReference type="ARBA" id="ARBA00004184"/>
    </source>
</evidence>
<dbReference type="FunCoup" id="A0A2J6TJF3">
    <property type="interactions" value="466"/>
</dbReference>
<dbReference type="STRING" id="1095630.A0A2J6TJF3"/>
<dbReference type="InParanoid" id="A0A2J6TJF3"/>
<keyword evidence="11" id="KW-1185">Reference proteome</keyword>
<comment type="similarity">
    <text evidence="8">Belongs to the acetyltransferase family. GNA1 subfamily.</text>
</comment>
<evidence type="ECO:0000256" key="7">
    <source>
        <dbReference type="ARBA" id="ARBA00023315"/>
    </source>
</evidence>
<keyword evidence="4 8" id="KW-0808">Transferase</keyword>
<dbReference type="PROSITE" id="PS51186">
    <property type="entry name" value="GNAT"/>
    <property type="match status" value="1"/>
</dbReference>
<dbReference type="CDD" id="cd04301">
    <property type="entry name" value="NAT_SF"/>
    <property type="match status" value="1"/>
</dbReference>
<gene>
    <name evidence="10" type="ORF">K444DRAFT_610010</name>
</gene>
<accession>A0A2J6TJF3</accession>
<dbReference type="UniPathway" id="UPA00113">
    <property type="reaction ID" value="UER00529"/>
</dbReference>
<dbReference type="SUPFAM" id="SSF55729">
    <property type="entry name" value="Acyl-CoA N-acyltransferases (Nat)"/>
    <property type="match status" value="1"/>
</dbReference>
<keyword evidence="7 8" id="KW-0012">Acyltransferase</keyword>
<reference evidence="10 11" key="1">
    <citation type="submission" date="2016-04" db="EMBL/GenBank/DDBJ databases">
        <title>A degradative enzymes factory behind the ericoid mycorrhizal symbiosis.</title>
        <authorList>
            <consortium name="DOE Joint Genome Institute"/>
            <person name="Martino E."/>
            <person name="Morin E."/>
            <person name="Grelet G."/>
            <person name="Kuo A."/>
            <person name="Kohler A."/>
            <person name="Daghino S."/>
            <person name="Barry K."/>
            <person name="Choi C."/>
            <person name="Cichocki N."/>
            <person name="Clum A."/>
            <person name="Copeland A."/>
            <person name="Hainaut M."/>
            <person name="Haridas S."/>
            <person name="Labutti K."/>
            <person name="Lindquist E."/>
            <person name="Lipzen A."/>
            <person name="Khouja H.-R."/>
            <person name="Murat C."/>
            <person name="Ohm R."/>
            <person name="Olson A."/>
            <person name="Spatafora J."/>
            <person name="Veneault-Fourrey C."/>
            <person name="Henrissat B."/>
            <person name="Grigoriev I."/>
            <person name="Martin F."/>
            <person name="Perotto S."/>
        </authorList>
    </citation>
    <scope>NUCLEOTIDE SEQUENCE [LARGE SCALE GENOMIC DNA]</scope>
    <source>
        <strain evidence="10 11">E</strain>
    </source>
</reference>
<dbReference type="FunFam" id="3.40.630.30:FF:000048">
    <property type="entry name" value="Glucosamine 6-phosphate N-acetyltransferase"/>
    <property type="match status" value="1"/>
</dbReference>
<dbReference type="EC" id="2.3.1.4" evidence="8"/>
<name>A0A2J6TJF3_9HELO</name>
<dbReference type="GO" id="GO:0006048">
    <property type="term" value="P:UDP-N-acetylglucosamine biosynthetic process"/>
    <property type="evidence" value="ECO:0007669"/>
    <property type="project" value="UniProtKB-UniRule"/>
</dbReference>
<feature type="domain" description="N-acetyltransferase" evidence="9">
    <location>
        <begin position="25"/>
        <end position="172"/>
    </location>
</feature>
<dbReference type="PANTHER" id="PTHR13355">
    <property type="entry name" value="GLUCOSAMINE 6-PHOSPHATE N-ACETYLTRANSFERASE"/>
    <property type="match status" value="1"/>
</dbReference>
<evidence type="ECO:0000256" key="2">
    <source>
        <dbReference type="ARBA" id="ARBA00004586"/>
    </source>
</evidence>
<dbReference type="Pfam" id="PF00583">
    <property type="entry name" value="Acetyltransf_1"/>
    <property type="match status" value="1"/>
</dbReference>
<dbReference type="InterPro" id="IPR039143">
    <property type="entry name" value="GNPNAT1-like"/>
</dbReference>
<evidence type="ECO:0000256" key="5">
    <source>
        <dbReference type="ARBA" id="ARBA00022824"/>
    </source>
</evidence>
<dbReference type="Gene3D" id="3.40.630.30">
    <property type="match status" value="1"/>
</dbReference>
<dbReference type="EMBL" id="KZ613782">
    <property type="protein sequence ID" value="PMD63134.1"/>
    <property type="molecule type" value="Genomic_DNA"/>
</dbReference>
<keyword evidence="6" id="KW-0472">Membrane</keyword>
<dbReference type="OrthoDB" id="10039976at2759"/>
<proteinExistence type="inferred from homology"/>
<comment type="pathway">
    <text evidence="8">Nucleotide-sugar biosynthesis; UDP-N-acetyl-alpha-D-glucosamine biosynthesis; N-acetyl-alpha-D-glucosamine 1-phosphate from alpha-D-glucosamine 6-phosphate (route I): step 1/2.</text>
</comment>